<dbReference type="HOGENOM" id="CLU_2355666_0_0_0"/>
<organism evidence="1 2">
    <name type="scientific">Fusobacterium periodonticum ATCC 33693</name>
    <dbReference type="NCBI Taxonomy" id="546275"/>
    <lineage>
        <taxon>Bacteria</taxon>
        <taxon>Fusobacteriati</taxon>
        <taxon>Fusobacteriota</taxon>
        <taxon>Fusobacteriia</taxon>
        <taxon>Fusobacteriales</taxon>
        <taxon>Fusobacteriaceae</taxon>
        <taxon>Fusobacterium</taxon>
    </lineage>
</organism>
<sequence>MKDLELKLLEICGNDEKVFEKVKIEVFGLIQNPEMFENVEIEFSYTPFEINPRKKKDLEILDVEIFSYIYPFLKEMGYKSVRTEKFEDYYTQYFKK</sequence>
<dbReference type="STRING" id="546275.FUSPEROL_02195"/>
<proteinExistence type="predicted"/>
<evidence type="ECO:0000313" key="1">
    <source>
        <dbReference type="EMBL" id="EFE85837.1"/>
    </source>
</evidence>
<evidence type="ECO:0000313" key="2">
    <source>
        <dbReference type="Proteomes" id="UP000003748"/>
    </source>
</evidence>
<accession>D4CXT8</accession>
<dbReference type="EMBL" id="ACJY01000101">
    <property type="protein sequence ID" value="EFE85837.1"/>
    <property type="molecule type" value="Genomic_DNA"/>
</dbReference>
<reference evidence="1 2" key="1">
    <citation type="submission" date="2010-02" db="EMBL/GenBank/DDBJ databases">
        <authorList>
            <person name="Weinstock G."/>
            <person name="Sodergren E."/>
            <person name="Clifton S."/>
            <person name="Fulton L."/>
            <person name="Fulton B."/>
            <person name="Courtney L."/>
            <person name="Fronick C."/>
            <person name="Harrison M."/>
            <person name="Strong C."/>
            <person name="Farmer C."/>
            <person name="Delahaunty K."/>
            <person name="Markovic C."/>
            <person name="Hall O."/>
            <person name="Minx P."/>
            <person name="Tomlinson C."/>
            <person name="Mitreva M."/>
            <person name="Nelson J."/>
            <person name="Hou S."/>
            <person name="Wollam A."/>
            <person name="Pepin K.H."/>
            <person name="Johnson M."/>
            <person name="Bhonagiri V."/>
            <person name="Zhang X."/>
            <person name="Suruliraj S."/>
            <person name="Warren W."/>
            <person name="Chinwalla A."/>
            <person name="Mardis E.R."/>
            <person name="Wilson R.K."/>
        </authorList>
    </citation>
    <scope>NUCLEOTIDE SEQUENCE [LARGE SCALE GENOMIC DNA]</scope>
    <source>
        <strain evidence="1 2">ATCC 33693</strain>
    </source>
</reference>
<dbReference type="Proteomes" id="UP000003748">
    <property type="component" value="Unassembled WGS sequence"/>
</dbReference>
<comment type="caution">
    <text evidence="1">The sequence shown here is derived from an EMBL/GenBank/DDBJ whole genome shotgun (WGS) entry which is preliminary data.</text>
</comment>
<dbReference type="AlphaFoldDB" id="D4CXT8"/>
<name>D4CXT8_9FUSO</name>
<dbReference type="GeneID" id="78420361"/>
<gene>
    <name evidence="1" type="ORF">FUSPEROL_02195</name>
</gene>
<protein>
    <submittedName>
        <fullName evidence="1">Uncharacterized protein</fullName>
    </submittedName>
</protein>
<dbReference type="RefSeq" id="WP_005975066.1">
    <property type="nucleotide sequence ID" value="NZ_GG665898.1"/>
</dbReference>